<dbReference type="NCBIfam" id="TIGR00487">
    <property type="entry name" value="IF-2"/>
    <property type="match status" value="1"/>
</dbReference>
<dbReference type="InterPro" id="IPR009000">
    <property type="entry name" value="Transl_B-barrel_sf"/>
</dbReference>
<feature type="compositionally biased region" description="Basic and acidic residues" evidence="11">
    <location>
        <begin position="222"/>
        <end position="268"/>
    </location>
</feature>
<dbReference type="Pfam" id="PF22042">
    <property type="entry name" value="EF-G_D2"/>
    <property type="match status" value="1"/>
</dbReference>
<dbReference type="InterPro" id="IPR027417">
    <property type="entry name" value="P-loop_NTPase"/>
</dbReference>
<dbReference type="CDD" id="cd03702">
    <property type="entry name" value="IF2_mtIF2_II"/>
    <property type="match status" value="1"/>
</dbReference>
<dbReference type="InterPro" id="IPR036925">
    <property type="entry name" value="TIF_IF2_dom3_sf"/>
</dbReference>
<comment type="caution">
    <text evidence="13">The sequence shown here is derived from an EMBL/GenBank/DDBJ whole genome shotgun (WGS) entry which is preliminary data.</text>
</comment>
<dbReference type="SUPFAM" id="SSF52156">
    <property type="entry name" value="Initiation factor IF2/eIF5b, domain 3"/>
    <property type="match status" value="1"/>
</dbReference>
<dbReference type="SUPFAM" id="SSF52540">
    <property type="entry name" value="P-loop containing nucleoside triphosphate hydrolases"/>
    <property type="match status" value="1"/>
</dbReference>
<dbReference type="InterPro" id="IPR044145">
    <property type="entry name" value="IF2_II"/>
</dbReference>
<dbReference type="InterPro" id="IPR009061">
    <property type="entry name" value="DNA-bd_dom_put_sf"/>
</dbReference>
<dbReference type="SUPFAM" id="SSF50447">
    <property type="entry name" value="Translation proteins"/>
    <property type="match status" value="2"/>
</dbReference>
<evidence type="ECO:0000256" key="8">
    <source>
        <dbReference type="HAMAP-Rule" id="MF_00100"/>
    </source>
</evidence>
<feature type="compositionally biased region" description="Acidic residues" evidence="11">
    <location>
        <begin position="136"/>
        <end position="198"/>
    </location>
</feature>
<dbReference type="Gene3D" id="2.40.30.10">
    <property type="entry name" value="Translation factors"/>
    <property type="match status" value="2"/>
</dbReference>
<feature type="binding site" evidence="8">
    <location>
        <begin position="458"/>
        <end position="465"/>
    </location>
    <ligand>
        <name>GTP</name>
        <dbReference type="ChEBI" id="CHEBI:37565"/>
    </ligand>
</feature>
<evidence type="ECO:0000256" key="11">
    <source>
        <dbReference type="SAM" id="MobiDB-lite"/>
    </source>
</evidence>
<protein>
    <recommendedName>
        <fullName evidence="2 8">Translation initiation factor IF-2</fullName>
    </recommendedName>
</protein>
<sequence>MAEVTVSELAKSVGASVDRLLSQMKDAGLEHQSPDSLVSDEEKQKLLSFLKSSHGEASEAPRKITLKRKTTTTLKTGNKKTVNVEVRKKRTYVKRNVDVPVTEHADAEEVSEAVVDEVVESQVDAPVAEAIVEQSVEAEAETVTEQAEVAEAEAAEVETPEPEAVEPEPTPEPEPEPVAEVVEEQASEPESAVEEEPTAEQAEPESAPQEAPKPSFTLDDFEERRLQAMRSRKEADEKAAAELAEKKRALEEKNNQAKAAEKKDDAAKPKPKPKAKTAEAPATTTAKPGKKRHGETAEDDGDEPKKKGGKAAKPKGLGPKKTNLKALLNYADDDDDDLDGKSRRRSKAPIRSKNKHGFKKPTSKKVHEVEVGETIVVSELAQKMSIKAAEVVKHLMKMGTMATVNQAIDRDTAELIIEEMGHKIKHVSETQLEDDLIQSVSDAEGETVGRAPVVTVMGHVDHGKTSLLDYIRDTKVASGEAGGITQHIGAYRVKTSQGEIAFLDTPGHAAFTAMRARGAQCTDVVILVVAADDGVMPQTREAVEHSRAAGVPIVVAVNKIDKPEADPDRVRNELTTVEVIPEEWGGDTQFINVSAHTGEGIDDLLEAVSLQAELLELKAQVGVPANGVVIESRMERGRGVVATVLVQSGELKRGDILLAGQSFGRVRAMTNEFGKATTEAGPSSPVEILGLDAPPDAGDDFIVVADERKAREVAEQRAEREQQEKMRRQQAAKLENMFANIGGNEKKVLPVVLKADVRGSLEAITAALLEVGNDEVEVNIVSSGIGGITENDVNLAVTSGAVVLGFNVRAGAATRSLAEESSVEIRYYSIIYQLLDEVKSALAGMLAPERVEEIVGIADVREVFRSPKFGQVAGCMVVEGTVYRSKPIRVLRDNVVIFEGELESLRRFKDDVADVRNGMECGIGVKDYDVKVGDQIEVYDIKEVAREL</sequence>
<feature type="compositionally biased region" description="Low complexity" evidence="11">
    <location>
        <begin position="199"/>
        <end position="214"/>
    </location>
</feature>
<dbReference type="PROSITE" id="PS01176">
    <property type="entry name" value="IF2"/>
    <property type="match status" value="1"/>
</dbReference>
<dbReference type="NCBIfam" id="TIGR00231">
    <property type="entry name" value="small_GTP"/>
    <property type="match status" value="1"/>
</dbReference>
<keyword evidence="6 8" id="KW-0648">Protein biosynthesis</keyword>
<comment type="function">
    <text evidence="8 9">One of the essential components for the initiation of protein synthesis. Protects formylmethionyl-tRNA from spontaneous hydrolysis and promotes its binding to the 30S ribosomal subunits. Also involved in the hydrolysis of GTP during the formation of the 70S ribosomal complex.</text>
</comment>
<dbReference type="EMBL" id="BAABWN010000004">
    <property type="protein sequence ID" value="GAA6167612.1"/>
    <property type="molecule type" value="Genomic_DNA"/>
</dbReference>
<feature type="region of interest" description="Disordered" evidence="11">
    <location>
        <begin position="136"/>
        <end position="365"/>
    </location>
</feature>
<dbReference type="InterPro" id="IPR005225">
    <property type="entry name" value="Small_GTP-bd"/>
</dbReference>
<keyword evidence="14" id="KW-1185">Reference proteome</keyword>
<dbReference type="InterPro" id="IPR000795">
    <property type="entry name" value="T_Tr_GTP-bd_dom"/>
</dbReference>
<feature type="domain" description="Tr-type G" evidence="12">
    <location>
        <begin position="449"/>
        <end position="618"/>
    </location>
</feature>
<dbReference type="RefSeq" id="WP_353302204.1">
    <property type="nucleotide sequence ID" value="NZ_BAABWN010000004.1"/>
</dbReference>
<feature type="compositionally biased region" description="Basic residues" evidence="11">
    <location>
        <begin position="342"/>
        <end position="364"/>
    </location>
</feature>
<dbReference type="Gene3D" id="3.40.50.300">
    <property type="entry name" value="P-loop containing nucleotide triphosphate hydrolases"/>
    <property type="match status" value="1"/>
</dbReference>
<evidence type="ECO:0000256" key="2">
    <source>
        <dbReference type="ARBA" id="ARBA00020675"/>
    </source>
</evidence>
<dbReference type="PANTHER" id="PTHR43381:SF5">
    <property type="entry name" value="TR-TYPE G DOMAIN-CONTAINING PROTEIN"/>
    <property type="match status" value="1"/>
</dbReference>
<feature type="binding site" evidence="8">
    <location>
        <begin position="504"/>
        <end position="508"/>
    </location>
    <ligand>
        <name>GTP</name>
        <dbReference type="ChEBI" id="CHEBI:37565"/>
    </ligand>
</feature>
<dbReference type="Gene3D" id="3.30.56.50">
    <property type="entry name" value="Putative DNA-binding domain, N-terminal subdomain of bacterial translation initiation factor IF2"/>
    <property type="match status" value="1"/>
</dbReference>
<evidence type="ECO:0000256" key="3">
    <source>
        <dbReference type="ARBA" id="ARBA00022490"/>
    </source>
</evidence>
<evidence type="ECO:0000256" key="1">
    <source>
        <dbReference type="ARBA" id="ARBA00007733"/>
    </source>
</evidence>
<feature type="region of interest" description="G-domain" evidence="8">
    <location>
        <begin position="452"/>
        <end position="600"/>
    </location>
</feature>
<evidence type="ECO:0000256" key="7">
    <source>
        <dbReference type="ARBA" id="ARBA00023134"/>
    </source>
</evidence>
<dbReference type="Pfam" id="PF00009">
    <property type="entry name" value="GTP_EFTU"/>
    <property type="match status" value="1"/>
</dbReference>
<evidence type="ECO:0000313" key="14">
    <source>
        <dbReference type="Proteomes" id="UP001465153"/>
    </source>
</evidence>
<dbReference type="Pfam" id="PF04760">
    <property type="entry name" value="IF2_N"/>
    <property type="match status" value="2"/>
</dbReference>
<dbReference type="PROSITE" id="PS51722">
    <property type="entry name" value="G_TR_2"/>
    <property type="match status" value="1"/>
</dbReference>
<feature type="compositionally biased region" description="Low complexity" evidence="11">
    <location>
        <begin position="278"/>
        <end position="287"/>
    </location>
</feature>
<reference evidence="13 14" key="1">
    <citation type="submission" date="2024-04" db="EMBL/GenBank/DDBJ databases">
        <title>Draft genome sequence of Sessilibacter corallicola NBRC 116591.</title>
        <authorList>
            <person name="Miyakawa T."/>
            <person name="Kusuya Y."/>
            <person name="Miura T."/>
        </authorList>
    </citation>
    <scope>NUCLEOTIDE SEQUENCE [LARGE SCALE GENOMIC DNA]</scope>
    <source>
        <strain evidence="13 14">KU-00831-HH</strain>
    </source>
</reference>
<keyword evidence="5 8" id="KW-0547">Nucleotide-binding</keyword>
<dbReference type="HAMAP" id="MF_00100_B">
    <property type="entry name" value="IF_2_B"/>
    <property type="match status" value="1"/>
</dbReference>
<dbReference type="CDD" id="cd03692">
    <property type="entry name" value="mtIF2_IVc"/>
    <property type="match status" value="1"/>
</dbReference>
<dbReference type="Gene3D" id="3.40.50.10050">
    <property type="entry name" value="Translation initiation factor IF- 2, domain 3"/>
    <property type="match status" value="1"/>
</dbReference>
<dbReference type="CDD" id="cd01887">
    <property type="entry name" value="IF2_eIF5B"/>
    <property type="match status" value="1"/>
</dbReference>
<gene>
    <name evidence="8" type="primary">infB</name>
    <name evidence="13" type="ORF">NBRC116591_14220</name>
</gene>
<evidence type="ECO:0000256" key="10">
    <source>
        <dbReference type="SAM" id="Coils"/>
    </source>
</evidence>
<dbReference type="InterPro" id="IPR013575">
    <property type="entry name" value="IF2_assoc_dom_bac"/>
</dbReference>
<dbReference type="Pfam" id="PF08364">
    <property type="entry name" value="IF2_assoc"/>
    <property type="match status" value="1"/>
</dbReference>
<evidence type="ECO:0000259" key="12">
    <source>
        <dbReference type="PROSITE" id="PS51722"/>
    </source>
</evidence>
<name>A0ABQ0A7N9_9GAMM</name>
<evidence type="ECO:0000256" key="4">
    <source>
        <dbReference type="ARBA" id="ARBA00022540"/>
    </source>
</evidence>
<dbReference type="InterPro" id="IPR023115">
    <property type="entry name" value="TIF_IF2_dom3"/>
</dbReference>
<comment type="subcellular location">
    <subcellularLocation>
        <location evidence="8">Cytoplasm</location>
    </subcellularLocation>
</comment>
<proteinExistence type="inferred from homology"/>
<dbReference type="InterPro" id="IPR000178">
    <property type="entry name" value="TF_IF2_bacterial-like"/>
</dbReference>
<keyword evidence="3 8" id="KW-0963">Cytoplasm</keyword>
<evidence type="ECO:0000256" key="5">
    <source>
        <dbReference type="ARBA" id="ARBA00022741"/>
    </source>
</evidence>
<dbReference type="SUPFAM" id="SSF46955">
    <property type="entry name" value="Putative DNA-binding domain"/>
    <property type="match status" value="1"/>
</dbReference>
<organism evidence="13 14">
    <name type="scientific">Sessilibacter corallicola</name>
    <dbReference type="NCBI Taxonomy" id="2904075"/>
    <lineage>
        <taxon>Bacteria</taxon>
        <taxon>Pseudomonadati</taxon>
        <taxon>Pseudomonadota</taxon>
        <taxon>Gammaproteobacteria</taxon>
        <taxon>Cellvibrionales</taxon>
        <taxon>Cellvibrionaceae</taxon>
        <taxon>Sessilibacter</taxon>
    </lineage>
</organism>
<keyword evidence="7 8" id="KW-0342">GTP-binding</keyword>
<keyword evidence="4 8" id="KW-0396">Initiation factor</keyword>
<comment type="similarity">
    <text evidence="1 8 9">Belongs to the TRAFAC class translation factor GTPase superfamily. Classic translation factor GTPase family. IF-2 subfamily.</text>
</comment>
<dbReference type="Pfam" id="PF11987">
    <property type="entry name" value="IF-2"/>
    <property type="match status" value="1"/>
</dbReference>
<dbReference type="InterPro" id="IPR053905">
    <property type="entry name" value="EF-G-like_DII"/>
</dbReference>
<accession>A0ABQ0A7N9</accession>
<evidence type="ECO:0000256" key="6">
    <source>
        <dbReference type="ARBA" id="ARBA00022917"/>
    </source>
</evidence>
<dbReference type="Proteomes" id="UP001465153">
    <property type="component" value="Unassembled WGS sequence"/>
</dbReference>
<evidence type="ECO:0000313" key="13">
    <source>
        <dbReference type="EMBL" id="GAA6167612.1"/>
    </source>
</evidence>
<feature type="coiled-coil region" evidence="10">
    <location>
        <begin position="704"/>
        <end position="733"/>
    </location>
</feature>
<dbReference type="InterPro" id="IPR006847">
    <property type="entry name" value="IF2_N"/>
</dbReference>
<keyword evidence="10" id="KW-0175">Coiled coil</keyword>
<feature type="binding site" evidence="8">
    <location>
        <begin position="558"/>
        <end position="561"/>
    </location>
    <ligand>
        <name>GTP</name>
        <dbReference type="ChEBI" id="CHEBI:37565"/>
    </ligand>
</feature>
<dbReference type="PANTHER" id="PTHR43381">
    <property type="entry name" value="TRANSLATION INITIATION FACTOR IF-2-RELATED"/>
    <property type="match status" value="1"/>
</dbReference>
<evidence type="ECO:0000256" key="9">
    <source>
        <dbReference type="RuleBase" id="RU000644"/>
    </source>
</evidence>
<dbReference type="InterPro" id="IPR015760">
    <property type="entry name" value="TIF_IF2"/>
</dbReference>